<keyword evidence="5" id="KW-0804">Transcription</keyword>
<evidence type="ECO:0000256" key="5">
    <source>
        <dbReference type="ARBA" id="ARBA00023163"/>
    </source>
</evidence>
<proteinExistence type="predicted"/>
<protein>
    <recommendedName>
        <fullName evidence="10">Transcription factor domain-containing protein</fullName>
    </recommendedName>
</protein>
<dbReference type="PANTHER" id="PTHR31313:SF81">
    <property type="entry name" value="TY1 ENHANCER ACTIVATOR"/>
    <property type="match status" value="1"/>
</dbReference>
<dbReference type="EMBL" id="CABFNS010000714">
    <property type="protein sequence ID" value="VUC23908.1"/>
    <property type="molecule type" value="Genomic_DNA"/>
</dbReference>
<feature type="region of interest" description="Disordered" evidence="7">
    <location>
        <begin position="52"/>
        <end position="171"/>
    </location>
</feature>
<feature type="compositionally biased region" description="Polar residues" evidence="7">
    <location>
        <begin position="156"/>
        <end position="165"/>
    </location>
</feature>
<dbReference type="Gene3D" id="4.10.240.10">
    <property type="entry name" value="Zn(2)-C6 fungal-type DNA-binding domain"/>
    <property type="match status" value="1"/>
</dbReference>
<feature type="compositionally biased region" description="Polar residues" evidence="7">
    <location>
        <begin position="67"/>
        <end position="104"/>
    </location>
</feature>
<gene>
    <name evidence="8" type="ORF">CLO192961_LOCUS130546</name>
</gene>
<evidence type="ECO:0000256" key="1">
    <source>
        <dbReference type="ARBA" id="ARBA00022723"/>
    </source>
</evidence>
<evidence type="ECO:0008006" key="10">
    <source>
        <dbReference type="Google" id="ProtNLM"/>
    </source>
</evidence>
<evidence type="ECO:0000256" key="7">
    <source>
        <dbReference type="SAM" id="MobiDB-lite"/>
    </source>
</evidence>
<keyword evidence="1" id="KW-0479">Metal-binding</keyword>
<evidence type="ECO:0000256" key="4">
    <source>
        <dbReference type="ARBA" id="ARBA00023125"/>
    </source>
</evidence>
<dbReference type="Proteomes" id="UP000766486">
    <property type="component" value="Unassembled WGS sequence"/>
</dbReference>
<evidence type="ECO:0000256" key="3">
    <source>
        <dbReference type="ARBA" id="ARBA00023015"/>
    </source>
</evidence>
<keyword evidence="3" id="KW-0805">Transcription regulation</keyword>
<sequence>MQCDAQSAPAGQGCSPCLRSGHECLLDPLSDKRRSVSRKYVDHLQQRIETLEALTQRPADHPAPISRPTQGLEDTTDGALTSNAIVPSSASREPSTLADSLGTSNDTTTATDANKQSRDSLTSDSDRGSLRPLSEGAYSPQEGVPIDAFDFETGTPPDSHSNKSPSFYGATSHPHVFSPGDENHWPDVGEEDEVGISLDPASPHLRDKLLQTFFKYQTLWVDVVRKEAFVAGQAADQPSLWYSKLLEYAMLACASRLSTSRSVRALGPKLFGLATEEVTCHVGAHAC</sequence>
<dbReference type="InterPro" id="IPR036864">
    <property type="entry name" value="Zn2-C6_fun-type_DNA-bd_sf"/>
</dbReference>
<keyword evidence="9" id="KW-1185">Reference proteome</keyword>
<dbReference type="InterPro" id="IPR051615">
    <property type="entry name" value="Transcr_Regulatory_Elem"/>
</dbReference>
<keyword evidence="4" id="KW-0238">DNA-binding</keyword>
<name>A0ABY6TZJ9_BIOOC</name>
<reference evidence="8 9" key="1">
    <citation type="submission" date="2019-06" db="EMBL/GenBank/DDBJ databases">
        <authorList>
            <person name="Broberg M."/>
        </authorList>
    </citation>
    <scope>NUCLEOTIDE SEQUENCE [LARGE SCALE GENOMIC DNA]</scope>
</reference>
<evidence type="ECO:0000256" key="6">
    <source>
        <dbReference type="ARBA" id="ARBA00023242"/>
    </source>
</evidence>
<keyword evidence="6" id="KW-0539">Nucleus</keyword>
<evidence type="ECO:0000256" key="2">
    <source>
        <dbReference type="ARBA" id="ARBA00022833"/>
    </source>
</evidence>
<accession>A0ABY6TZJ9</accession>
<comment type="caution">
    <text evidence="8">The sequence shown here is derived from an EMBL/GenBank/DDBJ whole genome shotgun (WGS) entry which is preliminary data.</text>
</comment>
<evidence type="ECO:0000313" key="8">
    <source>
        <dbReference type="EMBL" id="VUC23908.1"/>
    </source>
</evidence>
<organism evidence="8 9">
    <name type="scientific">Bionectria ochroleuca</name>
    <name type="common">Gliocladium roseum</name>
    <dbReference type="NCBI Taxonomy" id="29856"/>
    <lineage>
        <taxon>Eukaryota</taxon>
        <taxon>Fungi</taxon>
        <taxon>Dikarya</taxon>
        <taxon>Ascomycota</taxon>
        <taxon>Pezizomycotina</taxon>
        <taxon>Sordariomycetes</taxon>
        <taxon>Hypocreomycetidae</taxon>
        <taxon>Hypocreales</taxon>
        <taxon>Bionectriaceae</taxon>
        <taxon>Clonostachys</taxon>
    </lineage>
</organism>
<evidence type="ECO:0000313" key="9">
    <source>
        <dbReference type="Proteomes" id="UP000766486"/>
    </source>
</evidence>
<feature type="compositionally biased region" description="Low complexity" evidence="7">
    <location>
        <begin position="105"/>
        <end position="114"/>
    </location>
</feature>
<dbReference type="PANTHER" id="PTHR31313">
    <property type="entry name" value="TY1 ENHANCER ACTIVATOR"/>
    <property type="match status" value="1"/>
</dbReference>
<keyword evidence="2" id="KW-0862">Zinc</keyword>